<comment type="caution">
    <text evidence="2">The sequence shown here is derived from an EMBL/GenBank/DDBJ whole genome shotgun (WGS) entry which is preliminary data.</text>
</comment>
<evidence type="ECO:0000313" key="2">
    <source>
        <dbReference type="EMBL" id="GBM86424.1"/>
    </source>
</evidence>
<dbReference type="Proteomes" id="UP000499080">
    <property type="component" value="Unassembled WGS sequence"/>
</dbReference>
<evidence type="ECO:0000256" key="1">
    <source>
        <dbReference type="SAM" id="MobiDB-lite"/>
    </source>
</evidence>
<accession>A0A4Y2J911</accession>
<proteinExistence type="predicted"/>
<dbReference type="EMBL" id="BGPR01003312">
    <property type="protein sequence ID" value="GBM86424.1"/>
    <property type="molecule type" value="Genomic_DNA"/>
</dbReference>
<feature type="compositionally biased region" description="Low complexity" evidence="1">
    <location>
        <begin position="71"/>
        <end position="82"/>
    </location>
</feature>
<dbReference type="AlphaFoldDB" id="A0A4Y2J911"/>
<sequence>MPIQMAFSSSHLGSKERGLFQVSPRVASKRDVVMAKLNYTSRPICNVNMDGVHLELIAKALTLVCSERFQSGVSPEVSSLSSNHGLKVRDTL</sequence>
<evidence type="ECO:0000313" key="3">
    <source>
        <dbReference type="Proteomes" id="UP000499080"/>
    </source>
</evidence>
<keyword evidence="3" id="KW-1185">Reference proteome</keyword>
<feature type="region of interest" description="Disordered" evidence="1">
    <location>
        <begin position="71"/>
        <end position="92"/>
    </location>
</feature>
<protein>
    <submittedName>
        <fullName evidence="2">Uncharacterized protein</fullName>
    </submittedName>
</protein>
<name>A0A4Y2J911_ARAVE</name>
<organism evidence="2 3">
    <name type="scientific">Araneus ventricosus</name>
    <name type="common">Orbweaver spider</name>
    <name type="synonym">Epeira ventricosa</name>
    <dbReference type="NCBI Taxonomy" id="182803"/>
    <lineage>
        <taxon>Eukaryota</taxon>
        <taxon>Metazoa</taxon>
        <taxon>Ecdysozoa</taxon>
        <taxon>Arthropoda</taxon>
        <taxon>Chelicerata</taxon>
        <taxon>Arachnida</taxon>
        <taxon>Araneae</taxon>
        <taxon>Araneomorphae</taxon>
        <taxon>Entelegynae</taxon>
        <taxon>Araneoidea</taxon>
        <taxon>Araneidae</taxon>
        <taxon>Araneus</taxon>
    </lineage>
</organism>
<reference evidence="2 3" key="1">
    <citation type="journal article" date="2019" name="Sci. Rep.">
        <title>Orb-weaving spider Araneus ventricosus genome elucidates the spidroin gene catalogue.</title>
        <authorList>
            <person name="Kono N."/>
            <person name="Nakamura H."/>
            <person name="Ohtoshi R."/>
            <person name="Moran D.A.P."/>
            <person name="Shinohara A."/>
            <person name="Yoshida Y."/>
            <person name="Fujiwara M."/>
            <person name="Mori M."/>
            <person name="Tomita M."/>
            <person name="Arakawa K."/>
        </authorList>
    </citation>
    <scope>NUCLEOTIDE SEQUENCE [LARGE SCALE GENOMIC DNA]</scope>
</reference>
<gene>
    <name evidence="2" type="ORF">AVEN_35072_1</name>
</gene>